<keyword evidence="3" id="KW-0540">Nuclease</keyword>
<evidence type="ECO:0000256" key="12">
    <source>
        <dbReference type="ARBA" id="ARBA00042677"/>
    </source>
</evidence>
<dbReference type="GO" id="GO:0000723">
    <property type="term" value="P:telomere maintenance"/>
    <property type="evidence" value="ECO:0007669"/>
    <property type="project" value="TreeGrafter"/>
</dbReference>
<keyword evidence="6" id="KW-0378">Hydrolase</keyword>
<dbReference type="GO" id="GO:0003684">
    <property type="term" value="F:damaged DNA binding"/>
    <property type="evidence" value="ECO:0007669"/>
    <property type="project" value="TreeGrafter"/>
</dbReference>
<evidence type="ECO:0000256" key="10">
    <source>
        <dbReference type="ARBA" id="ARBA00023242"/>
    </source>
</evidence>
<evidence type="ECO:0000256" key="2">
    <source>
        <dbReference type="ARBA" id="ARBA00010304"/>
    </source>
</evidence>
<dbReference type="GO" id="GO:0006303">
    <property type="term" value="P:double-strand break repair via nonhomologous end joining"/>
    <property type="evidence" value="ECO:0007669"/>
    <property type="project" value="TreeGrafter"/>
</dbReference>
<dbReference type="GO" id="GO:0006310">
    <property type="term" value="P:DNA recombination"/>
    <property type="evidence" value="ECO:0007669"/>
    <property type="project" value="UniProtKB-KW"/>
</dbReference>
<name>A0A9J6C4V1_POLVA</name>
<dbReference type="InterPro" id="IPR011084">
    <property type="entry name" value="DRMBL"/>
</dbReference>
<keyword evidence="15" id="KW-1185">Reference proteome</keyword>
<evidence type="ECO:0000256" key="8">
    <source>
        <dbReference type="ARBA" id="ARBA00023172"/>
    </source>
</evidence>
<dbReference type="PANTHER" id="PTHR23240">
    <property type="entry name" value="DNA CROSS-LINK REPAIR PROTEIN PSO2/SNM1-RELATED"/>
    <property type="match status" value="1"/>
</dbReference>
<evidence type="ECO:0000256" key="5">
    <source>
        <dbReference type="ARBA" id="ARBA00022763"/>
    </source>
</evidence>
<proteinExistence type="inferred from homology"/>
<evidence type="ECO:0000256" key="1">
    <source>
        <dbReference type="ARBA" id="ARBA00004123"/>
    </source>
</evidence>
<dbReference type="Gene3D" id="3.60.15.10">
    <property type="entry name" value="Ribonuclease Z/Hydroxyacylglutathione hydrolase-like"/>
    <property type="match status" value="1"/>
</dbReference>
<evidence type="ECO:0000256" key="11">
    <source>
        <dbReference type="ARBA" id="ARBA00039759"/>
    </source>
</evidence>
<evidence type="ECO:0000259" key="13">
    <source>
        <dbReference type="Pfam" id="PF07522"/>
    </source>
</evidence>
<evidence type="ECO:0000313" key="14">
    <source>
        <dbReference type="EMBL" id="KAG5676880.1"/>
    </source>
</evidence>
<keyword evidence="5" id="KW-0227">DNA damage</keyword>
<dbReference type="Pfam" id="PF07522">
    <property type="entry name" value="DRMBL"/>
    <property type="match status" value="1"/>
</dbReference>
<reference evidence="14" key="1">
    <citation type="submission" date="2021-03" db="EMBL/GenBank/DDBJ databases">
        <title>Chromosome level genome of the anhydrobiotic midge Polypedilum vanderplanki.</title>
        <authorList>
            <person name="Yoshida Y."/>
            <person name="Kikawada T."/>
            <person name="Gusev O."/>
        </authorList>
    </citation>
    <scope>NUCLEOTIDE SEQUENCE</scope>
    <source>
        <strain evidence="14">NIAS01</strain>
        <tissue evidence="14">Whole body or cell culture</tissue>
    </source>
</reference>
<evidence type="ECO:0000313" key="15">
    <source>
        <dbReference type="Proteomes" id="UP001107558"/>
    </source>
</evidence>
<evidence type="ECO:0000256" key="3">
    <source>
        <dbReference type="ARBA" id="ARBA00022722"/>
    </source>
</evidence>
<organism evidence="14 15">
    <name type="scientific">Polypedilum vanderplanki</name>
    <name type="common">Sleeping chironomid midge</name>
    <dbReference type="NCBI Taxonomy" id="319348"/>
    <lineage>
        <taxon>Eukaryota</taxon>
        <taxon>Metazoa</taxon>
        <taxon>Ecdysozoa</taxon>
        <taxon>Arthropoda</taxon>
        <taxon>Hexapoda</taxon>
        <taxon>Insecta</taxon>
        <taxon>Pterygota</taxon>
        <taxon>Neoptera</taxon>
        <taxon>Endopterygota</taxon>
        <taxon>Diptera</taxon>
        <taxon>Nematocera</taxon>
        <taxon>Chironomoidea</taxon>
        <taxon>Chironomidae</taxon>
        <taxon>Chironominae</taxon>
        <taxon>Polypedilum</taxon>
        <taxon>Polypedilum</taxon>
    </lineage>
</organism>
<dbReference type="AlphaFoldDB" id="A0A9J6C4V1"/>
<comment type="caution">
    <text evidence="14">The sequence shown here is derived from an EMBL/GenBank/DDBJ whole genome shotgun (WGS) entry which is preliminary data.</text>
</comment>
<dbReference type="PANTHER" id="PTHR23240:SF8">
    <property type="entry name" value="PROTEIN ARTEMIS"/>
    <property type="match status" value="1"/>
</dbReference>
<dbReference type="GO" id="GO:0004519">
    <property type="term" value="F:endonuclease activity"/>
    <property type="evidence" value="ECO:0007669"/>
    <property type="project" value="UniProtKB-KW"/>
</dbReference>
<feature type="domain" description="DNA repair metallo-beta-lactamase" evidence="13">
    <location>
        <begin position="228"/>
        <end position="321"/>
    </location>
</feature>
<protein>
    <recommendedName>
        <fullName evidence="11">Protein artemis</fullName>
    </recommendedName>
    <alternativeName>
        <fullName evidence="12">DNA cross-link repair 1C protein</fullName>
    </alternativeName>
</protein>
<comment type="similarity">
    <text evidence="2">Belongs to the DNA repair metallo-beta-lactamase (DRMBL) family.</text>
</comment>
<keyword evidence="8" id="KW-0233">DNA recombination</keyword>
<evidence type="ECO:0000256" key="4">
    <source>
        <dbReference type="ARBA" id="ARBA00022759"/>
    </source>
</evidence>
<dbReference type="GO" id="GO:0005634">
    <property type="term" value="C:nucleus"/>
    <property type="evidence" value="ECO:0007669"/>
    <property type="project" value="UniProtKB-SubCell"/>
</dbReference>
<comment type="subcellular location">
    <subcellularLocation>
        <location evidence="1">Nucleus</location>
    </subcellularLocation>
</comment>
<dbReference type="Proteomes" id="UP001107558">
    <property type="component" value="Chromosome 2"/>
</dbReference>
<evidence type="ECO:0000256" key="6">
    <source>
        <dbReference type="ARBA" id="ARBA00022801"/>
    </source>
</evidence>
<dbReference type="Gene3D" id="3.40.50.12650">
    <property type="match status" value="1"/>
</dbReference>
<evidence type="ECO:0000256" key="9">
    <source>
        <dbReference type="ARBA" id="ARBA00023204"/>
    </source>
</evidence>
<dbReference type="EMBL" id="JADBJN010000002">
    <property type="protein sequence ID" value="KAG5676880.1"/>
    <property type="molecule type" value="Genomic_DNA"/>
</dbReference>
<keyword evidence="10" id="KW-0539">Nucleus</keyword>
<sequence>MSTFSGEIIEIPGIAVDNFTNDSVKCFFLSHCHTDHLIGIKDLSNSELPIYTTELSAMILKTQYPDLNVKSIEIGVPTNFELEIDSKHETKFIVTLINGGHCIGSCMFLFQTEEHDILYTGDFRFTLKDVENIQILKDAKIYGKLKIYLDTTFMKNEYKNFPRQKDSCQKVVEIVQNHLGQSQMNKVMLQTSARYGYERLLIQLYEKLNEKIFVANKKVMEQYLMISEISKCITTSKSYSRLHLNTGSEENHDVEKHRENYLKIHLSAMFWTNWNESLPFIYKVEKNNFRVCYATHCSLSEIKDILYYLKPLSIYPTVLPEKSNERTKMFTLIDEIINSYNDKKTETKERFSFKRLKTS</sequence>
<dbReference type="OrthoDB" id="262529at2759"/>
<dbReference type="InterPro" id="IPR036866">
    <property type="entry name" value="RibonucZ/Hydroxyglut_hydro"/>
</dbReference>
<keyword evidence="7" id="KW-0269">Exonuclease</keyword>
<dbReference type="SUPFAM" id="SSF56281">
    <property type="entry name" value="Metallo-hydrolase/oxidoreductase"/>
    <property type="match status" value="1"/>
</dbReference>
<accession>A0A9J6C4V1</accession>
<dbReference type="GO" id="GO:0035312">
    <property type="term" value="F:5'-3' DNA exonuclease activity"/>
    <property type="evidence" value="ECO:0007669"/>
    <property type="project" value="TreeGrafter"/>
</dbReference>
<gene>
    <name evidence="14" type="ORF">PVAND_006684</name>
</gene>
<keyword evidence="9" id="KW-0234">DNA repair</keyword>
<keyword evidence="4" id="KW-0255">Endonuclease</keyword>
<dbReference type="GO" id="GO:0036297">
    <property type="term" value="P:interstrand cross-link repair"/>
    <property type="evidence" value="ECO:0007669"/>
    <property type="project" value="TreeGrafter"/>
</dbReference>
<evidence type="ECO:0000256" key="7">
    <source>
        <dbReference type="ARBA" id="ARBA00022839"/>
    </source>
</evidence>